<comment type="caution">
    <text evidence="1">The sequence shown here is derived from an EMBL/GenBank/DDBJ whole genome shotgun (WGS) entry which is preliminary data.</text>
</comment>
<evidence type="ECO:0000313" key="2">
    <source>
        <dbReference type="Proteomes" id="UP000435112"/>
    </source>
</evidence>
<sequence>MELILSSCHTIRFQLSLLLLAKRRRYAAVVFISWRRPLRQWRSPFRSPRRLAALLAVLCWRFRCSLPCRLQGISPAQWG</sequence>
<evidence type="ECO:0000313" key="1">
    <source>
        <dbReference type="EMBL" id="KAE8958274.1"/>
    </source>
</evidence>
<protein>
    <submittedName>
        <fullName evidence="1">Uncharacterized protein</fullName>
    </submittedName>
</protein>
<dbReference type="Proteomes" id="UP000435112">
    <property type="component" value="Unassembled WGS sequence"/>
</dbReference>
<dbReference type="EMBL" id="QXFU01007536">
    <property type="protein sequence ID" value="KAE8958274.1"/>
    <property type="molecule type" value="Genomic_DNA"/>
</dbReference>
<name>A0A6A3GHH6_9STRA</name>
<dbReference type="AlphaFoldDB" id="A0A6A3GHH6"/>
<accession>A0A6A3GHH6</accession>
<organism evidence="1 2">
    <name type="scientific">Phytophthora rubi</name>
    <dbReference type="NCBI Taxonomy" id="129364"/>
    <lineage>
        <taxon>Eukaryota</taxon>
        <taxon>Sar</taxon>
        <taxon>Stramenopiles</taxon>
        <taxon>Oomycota</taxon>
        <taxon>Peronosporomycetes</taxon>
        <taxon>Peronosporales</taxon>
        <taxon>Peronosporaceae</taxon>
        <taxon>Phytophthora</taxon>
    </lineage>
</organism>
<gene>
    <name evidence="1" type="ORF">PR002_g30914</name>
</gene>
<reference evidence="1 2" key="1">
    <citation type="submission" date="2018-09" db="EMBL/GenBank/DDBJ databases">
        <title>Genomic investigation of the strawberry pathogen Phytophthora fragariae indicates pathogenicity is determined by transcriptional variation in three key races.</title>
        <authorList>
            <person name="Adams T.M."/>
            <person name="Armitage A.D."/>
            <person name="Sobczyk M.K."/>
            <person name="Bates H.J."/>
            <person name="Dunwell J.M."/>
            <person name="Nellist C.F."/>
            <person name="Harrison R.J."/>
        </authorList>
    </citation>
    <scope>NUCLEOTIDE SEQUENCE [LARGE SCALE GENOMIC DNA]</scope>
    <source>
        <strain evidence="1 2">SCRP324</strain>
    </source>
</reference>
<proteinExistence type="predicted"/>